<name>A0A1E3K9M8_9TREE</name>
<feature type="compositionally biased region" description="Polar residues" evidence="1">
    <location>
        <begin position="74"/>
        <end position="88"/>
    </location>
</feature>
<protein>
    <submittedName>
        <fullName evidence="2">Uncharacterized protein</fullName>
    </submittedName>
</protein>
<feature type="region of interest" description="Disordered" evidence="1">
    <location>
        <begin position="37"/>
        <end position="99"/>
    </location>
</feature>
<gene>
    <name evidence="2" type="ORF">L198_00691</name>
</gene>
<evidence type="ECO:0000256" key="1">
    <source>
        <dbReference type="SAM" id="MobiDB-lite"/>
    </source>
</evidence>
<evidence type="ECO:0000313" key="2">
    <source>
        <dbReference type="EMBL" id="ODO08952.1"/>
    </source>
</evidence>
<proteinExistence type="predicted"/>
<evidence type="ECO:0000313" key="3">
    <source>
        <dbReference type="Proteomes" id="UP000094819"/>
    </source>
</evidence>
<feature type="compositionally biased region" description="Basic and acidic residues" evidence="1">
    <location>
        <begin position="195"/>
        <end position="204"/>
    </location>
</feature>
<keyword evidence="3" id="KW-1185">Reference proteome</keyword>
<dbReference type="Proteomes" id="UP000094819">
    <property type="component" value="Unassembled WGS sequence"/>
</dbReference>
<accession>A0A1E3K9M8</accession>
<dbReference type="GeneID" id="30189904"/>
<dbReference type="RefSeq" id="XP_019035807.1">
    <property type="nucleotide sequence ID" value="XM_019172865.1"/>
</dbReference>
<comment type="caution">
    <text evidence="2">The sequence shown here is derived from an EMBL/GenBank/DDBJ whole genome shotgun (WGS) entry which is preliminary data.</text>
</comment>
<dbReference type="AlphaFoldDB" id="A0A1E3K9M8"/>
<organism evidence="2 3">
    <name type="scientific">Cryptococcus wingfieldii CBS 7118</name>
    <dbReference type="NCBI Taxonomy" id="1295528"/>
    <lineage>
        <taxon>Eukaryota</taxon>
        <taxon>Fungi</taxon>
        <taxon>Dikarya</taxon>
        <taxon>Basidiomycota</taxon>
        <taxon>Agaricomycotina</taxon>
        <taxon>Tremellomycetes</taxon>
        <taxon>Tremellales</taxon>
        <taxon>Cryptococcaceae</taxon>
        <taxon>Cryptococcus</taxon>
    </lineage>
</organism>
<sequence length="220" mass="24372">MRGDGQAELEDGRVFDIATNLFVLFFFFRTCQCGSGTSIPRQGHPTGPKGRRDHSPADATTTKDSTPPLDLRPSHTQRSPSYRTSLSLQPCRDKNKRENWNVRSTDLMAKVEKLLPLMGLIADAMCGSYGSRLRHQPAALRILQAEPPPPLDSRHPTPNAQTGMDNAENMGGQAIQSREPDSFFGNPGANPLQNQDDRPAERPHLVKRLGSKIPSFFKRS</sequence>
<reference evidence="2 3" key="1">
    <citation type="submission" date="2016-06" db="EMBL/GenBank/DDBJ databases">
        <title>Evolution of pathogenesis and genome organization in the Tremellales.</title>
        <authorList>
            <person name="Cuomo C."/>
            <person name="Litvintseva A."/>
            <person name="Heitman J."/>
            <person name="Chen Y."/>
            <person name="Sun S."/>
            <person name="Springer D."/>
            <person name="Dromer F."/>
            <person name="Young S."/>
            <person name="Zeng Q."/>
            <person name="Chapman S."/>
            <person name="Gujja S."/>
            <person name="Saif S."/>
            <person name="Birren B."/>
        </authorList>
    </citation>
    <scope>NUCLEOTIDE SEQUENCE [LARGE SCALE GENOMIC DNA]</scope>
    <source>
        <strain evidence="2 3">CBS 7118</strain>
    </source>
</reference>
<dbReference type="EMBL" id="AWGH01000001">
    <property type="protein sequence ID" value="ODO08952.1"/>
    <property type="molecule type" value="Genomic_DNA"/>
</dbReference>
<feature type="region of interest" description="Disordered" evidence="1">
    <location>
        <begin position="165"/>
        <end position="220"/>
    </location>
</feature>